<proteinExistence type="predicted"/>
<dbReference type="STRING" id="1802538.A2382_03920"/>
<organism evidence="2 3">
    <name type="scientific">Candidatus Woesebacteria bacterium RIFOXYB1_FULL_38_16</name>
    <dbReference type="NCBI Taxonomy" id="1802538"/>
    <lineage>
        <taxon>Bacteria</taxon>
        <taxon>Candidatus Woeseibacteriota</taxon>
    </lineage>
</organism>
<gene>
    <name evidence="2" type="ORF">A2382_03920</name>
</gene>
<dbReference type="AlphaFoldDB" id="A0A1F8CWS5"/>
<protein>
    <submittedName>
        <fullName evidence="2">Uncharacterized protein</fullName>
    </submittedName>
</protein>
<evidence type="ECO:0000256" key="1">
    <source>
        <dbReference type="SAM" id="Phobius"/>
    </source>
</evidence>
<dbReference type="Proteomes" id="UP000178999">
    <property type="component" value="Unassembled WGS sequence"/>
</dbReference>
<keyword evidence="1" id="KW-1133">Transmembrane helix</keyword>
<evidence type="ECO:0000313" key="2">
    <source>
        <dbReference type="EMBL" id="OGM80259.1"/>
    </source>
</evidence>
<feature type="transmembrane region" description="Helical" evidence="1">
    <location>
        <begin position="134"/>
        <end position="156"/>
    </location>
</feature>
<feature type="transmembrane region" description="Helical" evidence="1">
    <location>
        <begin position="90"/>
        <end position="113"/>
    </location>
</feature>
<dbReference type="EMBL" id="MGHY01000001">
    <property type="protein sequence ID" value="OGM80259.1"/>
    <property type="molecule type" value="Genomic_DNA"/>
</dbReference>
<keyword evidence="1" id="KW-0472">Membrane</keyword>
<reference evidence="2 3" key="1">
    <citation type="journal article" date="2016" name="Nat. Commun.">
        <title>Thousands of microbial genomes shed light on interconnected biogeochemical processes in an aquifer system.</title>
        <authorList>
            <person name="Anantharaman K."/>
            <person name="Brown C.T."/>
            <person name="Hug L.A."/>
            <person name="Sharon I."/>
            <person name="Castelle C.J."/>
            <person name="Probst A.J."/>
            <person name="Thomas B.C."/>
            <person name="Singh A."/>
            <person name="Wilkins M.J."/>
            <person name="Karaoz U."/>
            <person name="Brodie E.L."/>
            <person name="Williams K.H."/>
            <person name="Hubbard S.S."/>
            <person name="Banfield J.F."/>
        </authorList>
    </citation>
    <scope>NUCLEOTIDE SEQUENCE [LARGE SCALE GENOMIC DNA]</scope>
</reference>
<accession>A0A1F8CWS5</accession>
<feature type="transmembrane region" description="Helical" evidence="1">
    <location>
        <begin position="64"/>
        <end position="84"/>
    </location>
</feature>
<sequence length="157" mass="17372">MFTVLETPHIIVGATIAAKVANPYLSIPLAFGSHFLLDKVPHWNPHLNTEIQKYGKITKRSTQIVIIDVVLSVASLITIAYFSSTDPMRMSVVLLGGFAGVLPDVIEGPYFFFHLKSKFIKKWISFQKSIQTDTSMVPGLITQVVTILASIVWLGVK</sequence>
<name>A0A1F8CWS5_9BACT</name>
<evidence type="ECO:0000313" key="3">
    <source>
        <dbReference type="Proteomes" id="UP000178999"/>
    </source>
</evidence>
<keyword evidence="1" id="KW-0812">Transmembrane</keyword>
<comment type="caution">
    <text evidence="2">The sequence shown here is derived from an EMBL/GenBank/DDBJ whole genome shotgun (WGS) entry which is preliminary data.</text>
</comment>